<dbReference type="GO" id="GO:0003729">
    <property type="term" value="F:mRNA binding"/>
    <property type="evidence" value="ECO:0007669"/>
    <property type="project" value="TreeGrafter"/>
</dbReference>
<dbReference type="Proteomes" id="UP001327560">
    <property type="component" value="Chromosome 2"/>
</dbReference>
<dbReference type="InterPro" id="IPR001313">
    <property type="entry name" value="Pumilio_RNA-bd_rpt"/>
</dbReference>
<feature type="repeat" description="Pumilio" evidence="4">
    <location>
        <begin position="445"/>
        <end position="480"/>
    </location>
</feature>
<dbReference type="PROSITE" id="PS50302">
    <property type="entry name" value="PUM"/>
    <property type="match status" value="6"/>
</dbReference>
<feature type="repeat" description="Pumilio" evidence="4">
    <location>
        <begin position="408"/>
        <end position="444"/>
    </location>
</feature>
<evidence type="ECO:0000256" key="1">
    <source>
        <dbReference type="ARBA" id="ARBA00022737"/>
    </source>
</evidence>
<dbReference type="FunFam" id="1.25.10.10:FF:000237">
    <property type="entry name" value="Pumilio homolog 9"/>
    <property type="match status" value="1"/>
</dbReference>
<protein>
    <recommendedName>
        <fullName evidence="6">PUM-HD domain-containing protein</fullName>
    </recommendedName>
</protein>
<reference evidence="7 8" key="1">
    <citation type="submission" date="2023-10" db="EMBL/GenBank/DDBJ databases">
        <title>Chromosome-scale genome assembly provides insights into flower coloration mechanisms of Canna indica.</title>
        <authorList>
            <person name="Li C."/>
        </authorList>
    </citation>
    <scope>NUCLEOTIDE SEQUENCE [LARGE SCALE GENOMIC DNA]</scope>
    <source>
        <tissue evidence="7">Flower</tissue>
    </source>
</reference>
<dbReference type="InterPro" id="IPR033712">
    <property type="entry name" value="Pumilio_RNA-bd"/>
</dbReference>
<dbReference type="GO" id="GO:0005737">
    <property type="term" value="C:cytoplasm"/>
    <property type="evidence" value="ECO:0007669"/>
    <property type="project" value="TreeGrafter"/>
</dbReference>
<proteinExistence type="predicted"/>
<dbReference type="PANTHER" id="PTHR12537:SF13">
    <property type="entry name" value="PUMILIO HOMOLOGY DOMAIN FAMILY MEMBER 4"/>
    <property type="match status" value="1"/>
</dbReference>
<accession>A0AAQ3JYC3</accession>
<dbReference type="PROSITE" id="PS50303">
    <property type="entry name" value="PUM_HD"/>
    <property type="match status" value="1"/>
</dbReference>
<dbReference type="PANTHER" id="PTHR12537">
    <property type="entry name" value="RNA BINDING PROTEIN PUMILIO-RELATED"/>
    <property type="match status" value="1"/>
</dbReference>
<keyword evidence="8" id="KW-1185">Reference proteome</keyword>
<dbReference type="InterPro" id="IPR016024">
    <property type="entry name" value="ARM-type_fold"/>
</dbReference>
<evidence type="ECO:0000256" key="3">
    <source>
        <dbReference type="ARBA" id="ARBA00058490"/>
    </source>
</evidence>
<evidence type="ECO:0000259" key="6">
    <source>
        <dbReference type="PROSITE" id="PS50303"/>
    </source>
</evidence>
<evidence type="ECO:0000313" key="8">
    <source>
        <dbReference type="Proteomes" id="UP001327560"/>
    </source>
</evidence>
<dbReference type="SUPFAM" id="SSF48371">
    <property type="entry name" value="ARM repeat"/>
    <property type="match status" value="1"/>
</dbReference>
<organism evidence="7 8">
    <name type="scientific">Canna indica</name>
    <name type="common">Indian-shot</name>
    <dbReference type="NCBI Taxonomy" id="4628"/>
    <lineage>
        <taxon>Eukaryota</taxon>
        <taxon>Viridiplantae</taxon>
        <taxon>Streptophyta</taxon>
        <taxon>Embryophyta</taxon>
        <taxon>Tracheophyta</taxon>
        <taxon>Spermatophyta</taxon>
        <taxon>Magnoliopsida</taxon>
        <taxon>Liliopsida</taxon>
        <taxon>Zingiberales</taxon>
        <taxon>Cannaceae</taxon>
        <taxon>Canna</taxon>
    </lineage>
</organism>
<dbReference type="AlphaFoldDB" id="A0AAQ3JYC3"/>
<dbReference type="CDD" id="cd07920">
    <property type="entry name" value="Pumilio"/>
    <property type="match status" value="1"/>
</dbReference>
<gene>
    <name evidence="7" type="ORF">Cni_G06341</name>
</gene>
<evidence type="ECO:0000256" key="4">
    <source>
        <dbReference type="PROSITE-ProRule" id="PRU00317"/>
    </source>
</evidence>
<name>A0AAQ3JYC3_9LILI</name>
<evidence type="ECO:0000256" key="5">
    <source>
        <dbReference type="SAM" id="MobiDB-lite"/>
    </source>
</evidence>
<dbReference type="Pfam" id="PF00806">
    <property type="entry name" value="PUF"/>
    <property type="match status" value="7"/>
</dbReference>
<feature type="repeat" description="Pumilio" evidence="4">
    <location>
        <begin position="297"/>
        <end position="332"/>
    </location>
</feature>
<dbReference type="InterPro" id="IPR011989">
    <property type="entry name" value="ARM-like"/>
</dbReference>
<feature type="repeat" description="Pumilio" evidence="4">
    <location>
        <begin position="517"/>
        <end position="555"/>
    </location>
</feature>
<feature type="domain" description="PUM-HD" evidence="6">
    <location>
        <begin position="241"/>
        <end position="581"/>
    </location>
</feature>
<feature type="repeat" description="Pumilio" evidence="4">
    <location>
        <begin position="481"/>
        <end position="516"/>
    </location>
</feature>
<sequence length="581" mass="64915">MVNRDKRWDPLNMKVQEQEDLEIDLLLNEIPHMHHYHHHHHHVFHGDTHVADGDLHIHHGMYWASSRLQRARCGLGGGGGTIRHADTQSRHLPPPFPISSGLSPSSGSASPPSGLSPAIHAMIGRREEQTNQESNLVNRFRCWYLANPKQPNPIGSGAPPAAAASCSAFVNSPVDPSSFHSGASQCGYDAGGNPKFPLNSVIGEKVYLPPQQQWLNNLTYGVMEIGENGGFVSSTDRPFPTYKVETDPLWNDSLGDKRVQECGKGCMLIMATQKCESQWLQRELSKGKDNVDMIFNCVIHHASELMINASGNYLMQKLFEVCSQEQLMQILIVLKGSPKNLISISLDMHGTRAVQKLIDSVKTRQQTAMVISAIQPGFLDLIKDLNGSHVLQQCLRSFTAEDNKFIFEAAARHCVDIATHKHGCCVLQKCIAHSTGADKEKLLQEISANGYKIAQDPFGNYVVQYILGLENPLIIQNLISQFKGKYVHLSSQKFSSNVVERCLEIFAENDQETIIRELISFSRFDQLMEDPFANYVIQSALQNVKNDSLYDKLRGAVLLHEADLKSNPYCKRIFQLAIMKR</sequence>
<comment type="function">
    <text evidence="3">Sequence-specific RNA-binding protein that regulates translation and mRNA stability by binding the 3'-UTR of target mRNAs.</text>
</comment>
<feature type="compositionally biased region" description="Low complexity" evidence="5">
    <location>
        <begin position="98"/>
        <end position="117"/>
    </location>
</feature>
<dbReference type="InterPro" id="IPR033133">
    <property type="entry name" value="PUM-HD"/>
</dbReference>
<feature type="region of interest" description="Disordered" evidence="5">
    <location>
        <begin position="79"/>
        <end position="117"/>
    </location>
</feature>
<dbReference type="Gene3D" id="1.25.10.10">
    <property type="entry name" value="Leucine-rich Repeat Variant"/>
    <property type="match status" value="1"/>
</dbReference>
<evidence type="ECO:0000256" key="2">
    <source>
        <dbReference type="ARBA" id="ARBA00022845"/>
    </source>
</evidence>
<feature type="repeat" description="Pumilio" evidence="4">
    <location>
        <begin position="333"/>
        <end position="372"/>
    </location>
</feature>
<evidence type="ECO:0000313" key="7">
    <source>
        <dbReference type="EMBL" id="WOK97633.1"/>
    </source>
</evidence>
<dbReference type="GO" id="GO:0006417">
    <property type="term" value="P:regulation of translation"/>
    <property type="evidence" value="ECO:0007669"/>
    <property type="project" value="UniProtKB-KW"/>
</dbReference>
<keyword evidence="2" id="KW-0810">Translation regulation</keyword>
<dbReference type="EMBL" id="CP136891">
    <property type="protein sequence ID" value="WOK97633.1"/>
    <property type="molecule type" value="Genomic_DNA"/>
</dbReference>
<dbReference type="SMART" id="SM00025">
    <property type="entry name" value="Pumilio"/>
    <property type="match status" value="7"/>
</dbReference>
<keyword evidence="1" id="KW-0677">Repeat</keyword>